<dbReference type="EMBL" id="CM002872">
    <property type="protein sequence ID" value="KFK36370.1"/>
    <property type="molecule type" value="Genomic_DNA"/>
</dbReference>
<reference evidence="3" key="1">
    <citation type="journal article" date="2015" name="Nat. Plants">
        <title>Genome expansion of Arabis alpina linked with retrotransposition and reduced symmetric DNA methylation.</title>
        <authorList>
            <person name="Willing E.M."/>
            <person name="Rawat V."/>
            <person name="Mandakova T."/>
            <person name="Maumus F."/>
            <person name="James G.V."/>
            <person name="Nordstroem K.J."/>
            <person name="Becker C."/>
            <person name="Warthmann N."/>
            <person name="Chica C."/>
            <person name="Szarzynska B."/>
            <person name="Zytnicki M."/>
            <person name="Albani M.C."/>
            <person name="Kiefer C."/>
            <person name="Bergonzi S."/>
            <person name="Castaings L."/>
            <person name="Mateos J.L."/>
            <person name="Berns M.C."/>
            <person name="Bujdoso N."/>
            <person name="Piofczyk T."/>
            <person name="de Lorenzo L."/>
            <person name="Barrero-Sicilia C."/>
            <person name="Mateos I."/>
            <person name="Piednoel M."/>
            <person name="Hagmann J."/>
            <person name="Chen-Min-Tao R."/>
            <person name="Iglesias-Fernandez R."/>
            <person name="Schuster S.C."/>
            <person name="Alonso-Blanco C."/>
            <person name="Roudier F."/>
            <person name="Carbonero P."/>
            <person name="Paz-Ares J."/>
            <person name="Davis S.J."/>
            <person name="Pecinka A."/>
            <person name="Quesneville H."/>
            <person name="Colot V."/>
            <person name="Lysak M.A."/>
            <person name="Weigel D."/>
            <person name="Coupland G."/>
            <person name="Schneeberger K."/>
        </authorList>
    </citation>
    <scope>NUCLEOTIDE SEQUENCE [LARGE SCALE GENOMIC DNA]</scope>
    <source>
        <strain evidence="3">cv. Pajares</strain>
    </source>
</reference>
<evidence type="ECO:0000256" key="1">
    <source>
        <dbReference type="SAM" id="MobiDB-lite"/>
    </source>
</evidence>
<name>A0A087H2L8_ARAAL</name>
<proteinExistence type="predicted"/>
<sequence>MYSLGYMCSSPISSMAPRVNPNNSGLFPRRLPPATIPPQLLRRQTPSLPPVPPVPPDCRSLLMSTMTYVRASPTTSPSSLSDSIVSVCDASPVEPL</sequence>
<evidence type="ECO:0000313" key="2">
    <source>
        <dbReference type="EMBL" id="KFK36370.1"/>
    </source>
</evidence>
<organism evidence="2 3">
    <name type="scientific">Arabis alpina</name>
    <name type="common">Alpine rock-cress</name>
    <dbReference type="NCBI Taxonomy" id="50452"/>
    <lineage>
        <taxon>Eukaryota</taxon>
        <taxon>Viridiplantae</taxon>
        <taxon>Streptophyta</taxon>
        <taxon>Embryophyta</taxon>
        <taxon>Tracheophyta</taxon>
        <taxon>Spermatophyta</taxon>
        <taxon>Magnoliopsida</taxon>
        <taxon>eudicotyledons</taxon>
        <taxon>Gunneridae</taxon>
        <taxon>Pentapetalae</taxon>
        <taxon>rosids</taxon>
        <taxon>malvids</taxon>
        <taxon>Brassicales</taxon>
        <taxon>Brassicaceae</taxon>
        <taxon>Arabideae</taxon>
        <taxon>Arabis</taxon>
    </lineage>
</organism>
<dbReference type="Gramene" id="KFK36370">
    <property type="protein sequence ID" value="KFK36370"/>
    <property type="gene ID" value="AALP_AA4G114600"/>
</dbReference>
<dbReference type="AlphaFoldDB" id="A0A087H2L8"/>
<feature type="region of interest" description="Disordered" evidence="1">
    <location>
        <begin position="23"/>
        <end position="55"/>
    </location>
</feature>
<evidence type="ECO:0000313" key="3">
    <source>
        <dbReference type="Proteomes" id="UP000029120"/>
    </source>
</evidence>
<keyword evidence="3" id="KW-1185">Reference proteome</keyword>
<protein>
    <submittedName>
        <fullName evidence="2">Uncharacterized protein</fullName>
    </submittedName>
</protein>
<accession>A0A087H2L8</accession>
<dbReference type="Proteomes" id="UP000029120">
    <property type="component" value="Chromosome 4"/>
</dbReference>
<gene>
    <name evidence="2" type="ordered locus">AALP_Aa4g114600</name>
</gene>